<dbReference type="Proteomes" id="UP000799324">
    <property type="component" value="Unassembled WGS sequence"/>
</dbReference>
<accession>A0A6A6TJK1</accession>
<dbReference type="EMBL" id="MU004309">
    <property type="protein sequence ID" value="KAF2659108.1"/>
    <property type="molecule type" value="Genomic_DNA"/>
</dbReference>
<feature type="signal peptide" evidence="1">
    <location>
        <begin position="1"/>
        <end position="19"/>
    </location>
</feature>
<evidence type="ECO:0000313" key="2">
    <source>
        <dbReference type="EMBL" id="KAF2659108.1"/>
    </source>
</evidence>
<feature type="chain" id="PRO_5025569328" description="Secreted protein" evidence="1">
    <location>
        <begin position="20"/>
        <end position="140"/>
    </location>
</feature>
<gene>
    <name evidence="2" type="ORF">K491DRAFT_215876</name>
</gene>
<keyword evidence="1" id="KW-0732">Signal</keyword>
<name>A0A6A6TJK1_9PLEO</name>
<dbReference type="AlphaFoldDB" id="A0A6A6TJK1"/>
<proteinExistence type="predicted"/>
<evidence type="ECO:0000313" key="3">
    <source>
        <dbReference type="Proteomes" id="UP000799324"/>
    </source>
</evidence>
<sequence length="140" mass="15899">MTCFFLRLACMIWRQLSFATVSTSSTFCLTCRGAKIGVPSRPASLRMITHLVQTTGPYYSRHSEMLRYQQDIAPAYSIVLQNVQLHTVAYDRSGSSERLAHCSALLRCLHIVLDIIYISQSSASKRNPLREREHAPRPIQ</sequence>
<keyword evidence="3" id="KW-1185">Reference proteome</keyword>
<reference evidence="2" key="1">
    <citation type="journal article" date="2020" name="Stud. Mycol.">
        <title>101 Dothideomycetes genomes: a test case for predicting lifestyles and emergence of pathogens.</title>
        <authorList>
            <person name="Haridas S."/>
            <person name="Albert R."/>
            <person name="Binder M."/>
            <person name="Bloem J."/>
            <person name="Labutti K."/>
            <person name="Salamov A."/>
            <person name="Andreopoulos B."/>
            <person name="Baker S."/>
            <person name="Barry K."/>
            <person name="Bills G."/>
            <person name="Bluhm B."/>
            <person name="Cannon C."/>
            <person name="Castanera R."/>
            <person name="Culley D."/>
            <person name="Daum C."/>
            <person name="Ezra D."/>
            <person name="Gonzalez J."/>
            <person name="Henrissat B."/>
            <person name="Kuo A."/>
            <person name="Liang C."/>
            <person name="Lipzen A."/>
            <person name="Lutzoni F."/>
            <person name="Magnuson J."/>
            <person name="Mondo S."/>
            <person name="Nolan M."/>
            <person name="Ohm R."/>
            <person name="Pangilinan J."/>
            <person name="Park H.-J."/>
            <person name="Ramirez L."/>
            <person name="Alfaro M."/>
            <person name="Sun H."/>
            <person name="Tritt A."/>
            <person name="Yoshinaga Y."/>
            <person name="Zwiers L.-H."/>
            <person name="Turgeon B."/>
            <person name="Goodwin S."/>
            <person name="Spatafora J."/>
            <person name="Crous P."/>
            <person name="Grigoriev I."/>
        </authorList>
    </citation>
    <scope>NUCLEOTIDE SEQUENCE</scope>
    <source>
        <strain evidence="2">CBS 122681</strain>
    </source>
</reference>
<evidence type="ECO:0008006" key="4">
    <source>
        <dbReference type="Google" id="ProtNLM"/>
    </source>
</evidence>
<evidence type="ECO:0000256" key="1">
    <source>
        <dbReference type="SAM" id="SignalP"/>
    </source>
</evidence>
<organism evidence="2 3">
    <name type="scientific">Lophiostoma macrostomum CBS 122681</name>
    <dbReference type="NCBI Taxonomy" id="1314788"/>
    <lineage>
        <taxon>Eukaryota</taxon>
        <taxon>Fungi</taxon>
        <taxon>Dikarya</taxon>
        <taxon>Ascomycota</taxon>
        <taxon>Pezizomycotina</taxon>
        <taxon>Dothideomycetes</taxon>
        <taxon>Pleosporomycetidae</taxon>
        <taxon>Pleosporales</taxon>
        <taxon>Lophiostomataceae</taxon>
        <taxon>Lophiostoma</taxon>
    </lineage>
</organism>
<protein>
    <recommendedName>
        <fullName evidence="4">Secreted protein</fullName>
    </recommendedName>
</protein>